<dbReference type="UniPathway" id="UPA00085"/>
<dbReference type="GO" id="GO:0006633">
    <property type="term" value="P:fatty acid biosynthetic process"/>
    <property type="evidence" value="ECO:0007669"/>
    <property type="project" value="UniProtKB-UniRule"/>
</dbReference>
<dbReference type="GO" id="GO:0005737">
    <property type="term" value="C:cytoplasm"/>
    <property type="evidence" value="ECO:0007669"/>
    <property type="project" value="UniProtKB-SubCell"/>
</dbReference>
<evidence type="ECO:0000256" key="8">
    <source>
        <dbReference type="ARBA" id="ARBA00024069"/>
    </source>
</evidence>
<reference evidence="12" key="1">
    <citation type="journal article" date="2013" name="Genome Announc.">
        <title>Draft Genome Sequence of the Dimorphic Prosthecate Bacterium Brevundimonas abyssalis TAR-001T.</title>
        <authorList>
            <person name="Tsubouchi T."/>
            <person name="Nishi S."/>
            <person name="Usui K."/>
            <person name="Shimane Y."/>
            <person name="Takaki Y."/>
            <person name="Maruyama T."/>
            <person name="Hatada Y."/>
        </authorList>
    </citation>
    <scope>NUCLEOTIDE SEQUENCE [LARGE SCALE GENOMIC DNA]</scope>
    <source>
        <strain evidence="12">TAR-001</strain>
    </source>
</reference>
<proteinExistence type="inferred from homology"/>
<dbReference type="NCBIfam" id="TIGR00182">
    <property type="entry name" value="plsX"/>
    <property type="match status" value="1"/>
</dbReference>
<evidence type="ECO:0000256" key="4">
    <source>
        <dbReference type="ARBA" id="ARBA00022679"/>
    </source>
</evidence>
<keyword evidence="6 10" id="KW-0594">Phospholipid biosynthesis</keyword>
<sequence length="342" mass="35481">MGGDHGPPVTVGGVREYLKRHGGEGVRFLLHGDEKALAAEVKKAGVGEVCEIRATDKVIAMDEKPAQAMRRGKGSSMWNAVETVKTGEAAGVVSAGNTGAMAISKLLLRMSAKGLERPAIVASWPTLNGITAVLDVGANITSDAEQLVDFAIMGEAFHAAVHGSTNPSIGILNVGSEDMKGHEDVREAATILRDNPFGLNYHGFVEGDDIAKGTVDVVVTDGFTGNIALKTAEGTARFISTLMKEALTSSMQAKAGALLALPALRQMRARIDPGAINGGPLLGLNGIVVKSHGGADAKGYGNAIRVTVDLARSDYTAKVGANLKRLDAVLHSTPSEPVETVS</sequence>
<dbReference type="InterPro" id="IPR012281">
    <property type="entry name" value="Phospholipid_synth_PlsX-like"/>
</dbReference>
<name>A0A8E0NBC2_9CAUL</name>
<evidence type="ECO:0000256" key="10">
    <source>
        <dbReference type="HAMAP-Rule" id="MF_00019"/>
    </source>
</evidence>
<dbReference type="AlphaFoldDB" id="A0A8E0NBC2"/>
<dbReference type="GO" id="GO:0043811">
    <property type="term" value="F:phosphate:acyl-[acyl carrier protein] acyltransferase activity"/>
    <property type="evidence" value="ECO:0007669"/>
    <property type="project" value="UniProtKB-UniRule"/>
</dbReference>
<dbReference type="InterPro" id="IPR003664">
    <property type="entry name" value="FA_synthesis"/>
</dbReference>
<evidence type="ECO:0000256" key="3">
    <source>
        <dbReference type="ARBA" id="ARBA00022516"/>
    </source>
</evidence>
<comment type="similarity">
    <text evidence="10">Belongs to the PlsX family.</text>
</comment>
<protein>
    <recommendedName>
        <fullName evidence="8 10">Phosphate acyltransferase</fullName>
        <ecNumber evidence="8 10">2.3.1.274</ecNumber>
    </recommendedName>
    <alternativeName>
        <fullName evidence="10">Acyl-ACP phosphotransacylase</fullName>
    </alternativeName>
    <alternativeName>
        <fullName evidence="10">Acyl-[acyl-carrier-protein]--phosphate acyltransferase</fullName>
    </alternativeName>
    <alternativeName>
        <fullName evidence="10">Phosphate-acyl-ACP acyltransferase</fullName>
    </alternativeName>
</protein>
<evidence type="ECO:0000313" key="12">
    <source>
        <dbReference type="Proteomes" id="UP000016569"/>
    </source>
</evidence>
<keyword evidence="2 10" id="KW-0963">Cytoplasm</keyword>
<evidence type="ECO:0000256" key="7">
    <source>
        <dbReference type="ARBA" id="ARBA00023264"/>
    </source>
</evidence>
<keyword evidence="11" id="KW-0012">Acyltransferase</keyword>
<organism evidence="11 12">
    <name type="scientific">Brevundimonas abyssalis TAR-001</name>
    <dbReference type="NCBI Taxonomy" id="1391729"/>
    <lineage>
        <taxon>Bacteria</taxon>
        <taxon>Pseudomonadati</taxon>
        <taxon>Pseudomonadota</taxon>
        <taxon>Alphaproteobacteria</taxon>
        <taxon>Caulobacterales</taxon>
        <taxon>Caulobacteraceae</taxon>
        <taxon>Brevundimonas</taxon>
    </lineage>
</organism>
<gene>
    <name evidence="10" type="primary">plsX</name>
    <name evidence="11" type="ORF">MBEBAB_1543</name>
</gene>
<keyword evidence="7 10" id="KW-1208">Phospholipid metabolism</keyword>
<keyword evidence="3 10" id="KW-0444">Lipid biosynthesis</keyword>
<comment type="catalytic activity">
    <reaction evidence="1 10">
        <text>a fatty acyl-[ACP] + phosphate = an acyl phosphate + holo-[ACP]</text>
        <dbReference type="Rhea" id="RHEA:42292"/>
        <dbReference type="Rhea" id="RHEA-COMP:9685"/>
        <dbReference type="Rhea" id="RHEA-COMP:14125"/>
        <dbReference type="ChEBI" id="CHEBI:43474"/>
        <dbReference type="ChEBI" id="CHEBI:59918"/>
        <dbReference type="ChEBI" id="CHEBI:64479"/>
        <dbReference type="ChEBI" id="CHEBI:138651"/>
        <dbReference type="EC" id="2.3.1.274"/>
    </reaction>
</comment>
<evidence type="ECO:0000256" key="5">
    <source>
        <dbReference type="ARBA" id="ARBA00023098"/>
    </source>
</evidence>
<dbReference type="SUPFAM" id="SSF53659">
    <property type="entry name" value="Isocitrate/Isopropylmalate dehydrogenase-like"/>
    <property type="match status" value="1"/>
</dbReference>
<comment type="pathway">
    <text evidence="10">Lipid metabolism; phospholipid metabolism.</text>
</comment>
<evidence type="ECO:0000256" key="9">
    <source>
        <dbReference type="ARBA" id="ARBA00046608"/>
    </source>
</evidence>
<dbReference type="Proteomes" id="UP000016569">
    <property type="component" value="Unassembled WGS sequence"/>
</dbReference>
<comment type="function">
    <text evidence="10">Catalyzes the reversible formation of acyl-phosphate (acyl-PO(4)) from acyl-[acyl-carrier-protein] (acyl-ACP). This enzyme utilizes acyl-ACP as fatty acyl donor, but not acyl-CoA.</text>
</comment>
<dbReference type="EC" id="2.3.1.274" evidence="8 10"/>
<dbReference type="PANTHER" id="PTHR30100:SF1">
    <property type="entry name" value="PHOSPHATE ACYLTRANSFERASE"/>
    <property type="match status" value="1"/>
</dbReference>
<dbReference type="Pfam" id="PF02504">
    <property type="entry name" value="FA_synthesis"/>
    <property type="match status" value="1"/>
</dbReference>
<dbReference type="PIRSF" id="PIRSF002465">
    <property type="entry name" value="Phsphlp_syn_PlsX"/>
    <property type="match status" value="1"/>
</dbReference>
<evidence type="ECO:0000256" key="1">
    <source>
        <dbReference type="ARBA" id="ARBA00001232"/>
    </source>
</evidence>
<keyword evidence="12" id="KW-1185">Reference proteome</keyword>
<dbReference type="Gene3D" id="3.40.718.10">
    <property type="entry name" value="Isopropylmalate Dehydrogenase"/>
    <property type="match status" value="1"/>
</dbReference>
<comment type="subcellular location">
    <subcellularLocation>
        <location evidence="10">Cytoplasm</location>
    </subcellularLocation>
    <text evidence="10">Associated with the membrane possibly through PlsY.</text>
</comment>
<keyword evidence="5 10" id="KW-0443">Lipid metabolism</keyword>
<comment type="subunit">
    <text evidence="9 10">Homodimer. Probably interacts with PlsY.</text>
</comment>
<accession>A0A8E0NBC2</accession>
<evidence type="ECO:0000256" key="6">
    <source>
        <dbReference type="ARBA" id="ARBA00023209"/>
    </source>
</evidence>
<evidence type="ECO:0000256" key="2">
    <source>
        <dbReference type="ARBA" id="ARBA00022490"/>
    </source>
</evidence>
<dbReference type="PANTHER" id="PTHR30100">
    <property type="entry name" value="FATTY ACID/PHOSPHOLIPID SYNTHESIS PROTEIN PLSX"/>
    <property type="match status" value="1"/>
</dbReference>
<dbReference type="EMBL" id="BATC01000023">
    <property type="protein sequence ID" value="GAD59293.1"/>
    <property type="molecule type" value="Genomic_DNA"/>
</dbReference>
<evidence type="ECO:0000313" key="11">
    <source>
        <dbReference type="EMBL" id="GAD59293.1"/>
    </source>
</evidence>
<dbReference type="HAMAP" id="MF_00019">
    <property type="entry name" value="PlsX"/>
    <property type="match status" value="1"/>
</dbReference>
<comment type="caution">
    <text evidence="11">The sequence shown here is derived from an EMBL/GenBank/DDBJ whole genome shotgun (WGS) entry which is preliminary data.</text>
</comment>
<keyword evidence="4 10" id="KW-0808">Transferase</keyword>
<dbReference type="GO" id="GO:0008654">
    <property type="term" value="P:phospholipid biosynthetic process"/>
    <property type="evidence" value="ECO:0007669"/>
    <property type="project" value="UniProtKB-KW"/>
</dbReference>